<keyword evidence="6 7" id="KW-0472">Membrane</keyword>
<dbReference type="AlphaFoldDB" id="A0A3N1D1V8"/>
<dbReference type="PANTHER" id="PTHR43163:SF6">
    <property type="entry name" value="DIPEPTIDE TRANSPORT SYSTEM PERMEASE PROTEIN DPPB-RELATED"/>
    <property type="match status" value="1"/>
</dbReference>
<feature type="transmembrane region" description="Helical" evidence="7">
    <location>
        <begin position="177"/>
        <end position="195"/>
    </location>
</feature>
<keyword evidence="10" id="KW-1185">Reference proteome</keyword>
<dbReference type="Gene3D" id="1.10.3720.10">
    <property type="entry name" value="MetI-like"/>
    <property type="match status" value="1"/>
</dbReference>
<organism evidence="9 10">
    <name type="scientific">Actinocorallia herbida</name>
    <dbReference type="NCBI Taxonomy" id="58109"/>
    <lineage>
        <taxon>Bacteria</taxon>
        <taxon>Bacillati</taxon>
        <taxon>Actinomycetota</taxon>
        <taxon>Actinomycetes</taxon>
        <taxon>Streptosporangiales</taxon>
        <taxon>Thermomonosporaceae</taxon>
        <taxon>Actinocorallia</taxon>
    </lineage>
</organism>
<dbReference type="Proteomes" id="UP000272400">
    <property type="component" value="Unassembled WGS sequence"/>
</dbReference>
<evidence type="ECO:0000256" key="3">
    <source>
        <dbReference type="ARBA" id="ARBA00022475"/>
    </source>
</evidence>
<evidence type="ECO:0000313" key="10">
    <source>
        <dbReference type="Proteomes" id="UP000272400"/>
    </source>
</evidence>
<dbReference type="EMBL" id="RJKE01000001">
    <property type="protein sequence ID" value="ROO87470.1"/>
    <property type="molecule type" value="Genomic_DNA"/>
</dbReference>
<dbReference type="GO" id="GO:0005886">
    <property type="term" value="C:plasma membrane"/>
    <property type="evidence" value="ECO:0007669"/>
    <property type="project" value="UniProtKB-SubCell"/>
</dbReference>
<dbReference type="GO" id="GO:0055085">
    <property type="term" value="P:transmembrane transport"/>
    <property type="evidence" value="ECO:0007669"/>
    <property type="project" value="InterPro"/>
</dbReference>
<feature type="transmembrane region" description="Helical" evidence="7">
    <location>
        <begin position="131"/>
        <end position="157"/>
    </location>
</feature>
<evidence type="ECO:0000256" key="4">
    <source>
        <dbReference type="ARBA" id="ARBA00022692"/>
    </source>
</evidence>
<dbReference type="InterPro" id="IPR000515">
    <property type="entry name" value="MetI-like"/>
</dbReference>
<dbReference type="InterPro" id="IPR045621">
    <property type="entry name" value="BPD_transp_1_N"/>
</dbReference>
<name>A0A3N1D1V8_9ACTN</name>
<feature type="domain" description="ABC transmembrane type-1" evidence="8">
    <location>
        <begin position="95"/>
        <end position="305"/>
    </location>
</feature>
<comment type="caution">
    <text evidence="9">The sequence shown here is derived from an EMBL/GenBank/DDBJ whole genome shotgun (WGS) entry which is preliminary data.</text>
</comment>
<keyword evidence="4 7" id="KW-0812">Transmembrane</keyword>
<evidence type="ECO:0000313" key="9">
    <source>
        <dbReference type="EMBL" id="ROO87470.1"/>
    </source>
</evidence>
<protein>
    <submittedName>
        <fullName evidence="9">Peptide/nickel transport system permease protein</fullName>
    </submittedName>
</protein>
<dbReference type="RefSeq" id="WP_123666754.1">
    <property type="nucleotide sequence ID" value="NZ_RJKE01000001.1"/>
</dbReference>
<dbReference type="PANTHER" id="PTHR43163">
    <property type="entry name" value="DIPEPTIDE TRANSPORT SYSTEM PERMEASE PROTEIN DPPB-RELATED"/>
    <property type="match status" value="1"/>
</dbReference>
<evidence type="ECO:0000256" key="6">
    <source>
        <dbReference type="ARBA" id="ARBA00023136"/>
    </source>
</evidence>
<keyword evidence="5 7" id="KW-1133">Transmembrane helix</keyword>
<feature type="transmembrane region" description="Helical" evidence="7">
    <location>
        <begin position="251"/>
        <end position="276"/>
    </location>
</feature>
<accession>A0A3N1D1V8</accession>
<sequence>MLMLAVRRLVSAVPLLLAISLLVFLLLDLMPGDAAATLAGENASAEQIAELRGRLGLDQPVLLRYWDWLTSAVHGDLGQSLFSSQSVTDTVLERLPVTASLGLAALLLVVVIGLPLGIFAARRPGSAVDRLLSAFASLAMALPPFVVGLVLVLLFAVNLGALPATGYVPLSEGGLGGWLRNLVLPAIAVAAIPVAELARQTRGALVDAQSKDYIRTVRAKGVHERSVLLKHALKNAGVPIATVLGLQVNRLLAGSVTVEFVFAMPGFGALAVNAVIQRDLPMILGVVLTSALIVVVVNILTDLSYGFFNPRLRA</sequence>
<dbReference type="Pfam" id="PF00528">
    <property type="entry name" value="BPD_transp_1"/>
    <property type="match status" value="1"/>
</dbReference>
<evidence type="ECO:0000256" key="2">
    <source>
        <dbReference type="ARBA" id="ARBA00022448"/>
    </source>
</evidence>
<gene>
    <name evidence="9" type="ORF">EDD29_5078</name>
</gene>
<evidence type="ECO:0000259" key="8">
    <source>
        <dbReference type="PROSITE" id="PS50928"/>
    </source>
</evidence>
<dbReference type="PROSITE" id="PS50928">
    <property type="entry name" value="ABC_TM1"/>
    <property type="match status" value="1"/>
</dbReference>
<evidence type="ECO:0000256" key="5">
    <source>
        <dbReference type="ARBA" id="ARBA00022989"/>
    </source>
</evidence>
<evidence type="ECO:0000256" key="7">
    <source>
        <dbReference type="RuleBase" id="RU363032"/>
    </source>
</evidence>
<keyword evidence="2 7" id="KW-0813">Transport</keyword>
<dbReference type="Pfam" id="PF19300">
    <property type="entry name" value="BPD_transp_1_N"/>
    <property type="match status" value="1"/>
</dbReference>
<dbReference type="SUPFAM" id="SSF161098">
    <property type="entry name" value="MetI-like"/>
    <property type="match status" value="1"/>
</dbReference>
<dbReference type="CDD" id="cd06261">
    <property type="entry name" value="TM_PBP2"/>
    <property type="match status" value="1"/>
</dbReference>
<comment type="subcellular location">
    <subcellularLocation>
        <location evidence="1 7">Cell membrane</location>
        <topology evidence="1 7">Multi-pass membrane protein</topology>
    </subcellularLocation>
</comment>
<dbReference type="InterPro" id="IPR035906">
    <property type="entry name" value="MetI-like_sf"/>
</dbReference>
<comment type="similarity">
    <text evidence="7">Belongs to the binding-protein-dependent transport system permease family.</text>
</comment>
<feature type="transmembrane region" description="Helical" evidence="7">
    <location>
        <begin position="282"/>
        <end position="308"/>
    </location>
</feature>
<reference evidence="9 10" key="1">
    <citation type="submission" date="2018-11" db="EMBL/GenBank/DDBJ databases">
        <title>Sequencing the genomes of 1000 actinobacteria strains.</title>
        <authorList>
            <person name="Klenk H.-P."/>
        </authorList>
    </citation>
    <scope>NUCLEOTIDE SEQUENCE [LARGE SCALE GENOMIC DNA]</scope>
    <source>
        <strain evidence="9 10">DSM 44254</strain>
    </source>
</reference>
<proteinExistence type="inferred from homology"/>
<keyword evidence="3" id="KW-1003">Cell membrane</keyword>
<dbReference type="OrthoDB" id="9778910at2"/>
<feature type="transmembrane region" description="Helical" evidence="7">
    <location>
        <begin position="97"/>
        <end position="119"/>
    </location>
</feature>
<evidence type="ECO:0000256" key="1">
    <source>
        <dbReference type="ARBA" id="ARBA00004651"/>
    </source>
</evidence>